<dbReference type="GO" id="GO:0007131">
    <property type="term" value="P:reciprocal meiotic recombination"/>
    <property type="evidence" value="ECO:0007669"/>
    <property type="project" value="TreeGrafter"/>
</dbReference>
<evidence type="ECO:0000313" key="3">
    <source>
        <dbReference type="EMBL" id="CAI2384122.1"/>
    </source>
</evidence>
<evidence type="ECO:0000256" key="1">
    <source>
        <dbReference type="SAM" id="Coils"/>
    </source>
</evidence>
<sequence>MLAIAILIYGSLQTTMMLRKGDTNISVKEFFIDRTNDYKIHTPFPKIQLSFILEKDGVDLIQQGGYVDVKVNQVEQVYLKNNITGIEQRDRTKTAISYEKCGGNFNSNDNQTKDNLNIANYYCLTNNSFTVGGSYYSPQFNYFEIRMNKCQASGSVTCKDAAEIDRALTAADIKIGITNSYVDLNDYNDPIKYYIDDTFYWETFSNLRLKIDAELQKNEGSFQDSLFQLYEPDSKEFFQMTKGKESLIPQDNTEEFFTFYIRTDQVRKIIDRKVYSIGDLIGQIGGIFEILHLGGAIITFLVAEKLSTAAIASTLYFVDKNDGTNNDTNKSGGKMSRKVHPKNSRFHQHNSIPGSHRDKSTDYNKSCRQDSNCITLDKFSADEESHEFEDAQKEISKRQRFKYTTKNATWFLLLFGWVKPCLAFFLPKYNPKLPKHEENYYLASDRISDELDVTKILKAMRDLKLLISVLLTRNQKLVLDIQKQSMIKPSKLDVLTVKVDQEADPVQEKHYDASSLIEGLNCDDSDRKINSEIYLNEVLKSMNLRSSNLDQKLYRSIFDEDVHNYDPKHVGNIETYTVNLQRRSDYDTLSDRSCSEHKNGHKTIVEETKEYCNLKAPSESNRKEGHRRDLRILSEEVKEAESMNDGYSTRKQNGIESPGFALSMKENNFFKKNTAVVKKKEQKVISHPLYKKAENQSLNHTLNPNRTPKRKIITTSPRDLTILRGENTGSLLREYENKVSKVLGSSYHSEHTQ</sequence>
<name>A0AAD1Y748_EUPCR</name>
<feature type="compositionally biased region" description="Basic residues" evidence="2">
    <location>
        <begin position="335"/>
        <end position="348"/>
    </location>
</feature>
<feature type="compositionally biased region" description="Basic and acidic residues" evidence="2">
    <location>
        <begin position="355"/>
        <end position="364"/>
    </location>
</feature>
<reference evidence="3" key="1">
    <citation type="submission" date="2023-07" db="EMBL/GenBank/DDBJ databases">
        <authorList>
            <consortium name="AG Swart"/>
            <person name="Singh M."/>
            <person name="Singh A."/>
            <person name="Seah K."/>
            <person name="Emmerich C."/>
        </authorList>
    </citation>
    <scope>NUCLEOTIDE SEQUENCE</scope>
    <source>
        <strain evidence="3">DP1</strain>
    </source>
</reference>
<gene>
    <name evidence="3" type="ORF">ECRASSUSDP1_LOCUS25643</name>
</gene>
<keyword evidence="4" id="KW-1185">Reference proteome</keyword>
<comment type="caution">
    <text evidence="3">The sequence shown here is derived from an EMBL/GenBank/DDBJ whole genome shotgun (WGS) entry which is preliminary data.</text>
</comment>
<dbReference type="PANTHER" id="PTHR31398:SF0">
    <property type="entry name" value="MEIOTIC NUCLEAR DIVISION PROTEIN 1 HOMOLOG"/>
    <property type="match status" value="1"/>
</dbReference>
<evidence type="ECO:0000313" key="4">
    <source>
        <dbReference type="Proteomes" id="UP001295684"/>
    </source>
</evidence>
<dbReference type="GO" id="GO:0005634">
    <property type="term" value="C:nucleus"/>
    <property type="evidence" value="ECO:0007669"/>
    <property type="project" value="TreeGrafter"/>
</dbReference>
<dbReference type="PANTHER" id="PTHR31398">
    <property type="entry name" value="MEIOTIC NUCLEAR DIVISION PROTEIN 1 HOMOLOG"/>
    <property type="match status" value="1"/>
</dbReference>
<dbReference type="AlphaFoldDB" id="A0AAD1Y748"/>
<keyword evidence="1" id="KW-0175">Coiled coil</keyword>
<protein>
    <submittedName>
        <fullName evidence="3">Uncharacterized protein</fullName>
    </submittedName>
</protein>
<evidence type="ECO:0000256" key="2">
    <source>
        <dbReference type="SAM" id="MobiDB-lite"/>
    </source>
</evidence>
<feature type="coiled-coil region" evidence="1">
    <location>
        <begin position="623"/>
        <end position="650"/>
    </location>
</feature>
<proteinExistence type="predicted"/>
<organism evidence="3 4">
    <name type="scientific">Euplotes crassus</name>
    <dbReference type="NCBI Taxonomy" id="5936"/>
    <lineage>
        <taxon>Eukaryota</taxon>
        <taxon>Sar</taxon>
        <taxon>Alveolata</taxon>
        <taxon>Ciliophora</taxon>
        <taxon>Intramacronucleata</taxon>
        <taxon>Spirotrichea</taxon>
        <taxon>Hypotrichia</taxon>
        <taxon>Euplotida</taxon>
        <taxon>Euplotidae</taxon>
        <taxon>Moneuplotes</taxon>
    </lineage>
</organism>
<accession>A0AAD1Y748</accession>
<dbReference type="Proteomes" id="UP001295684">
    <property type="component" value="Unassembled WGS sequence"/>
</dbReference>
<dbReference type="EMBL" id="CAMPGE010026431">
    <property type="protein sequence ID" value="CAI2384122.1"/>
    <property type="molecule type" value="Genomic_DNA"/>
</dbReference>
<feature type="region of interest" description="Disordered" evidence="2">
    <location>
        <begin position="326"/>
        <end position="364"/>
    </location>
</feature>